<accession>A0A841YYK9</accession>
<dbReference type="EMBL" id="JAARQN010000009">
    <property type="protein sequence ID" value="MBC1458179.1"/>
    <property type="molecule type" value="Genomic_DNA"/>
</dbReference>
<reference evidence="2 3" key="1">
    <citation type="submission" date="2020-03" db="EMBL/GenBank/DDBJ databases">
        <title>Soil Listeria distribution.</title>
        <authorList>
            <person name="Liao J."/>
            <person name="Wiedmann M."/>
        </authorList>
    </citation>
    <scope>NUCLEOTIDE SEQUENCE [LARGE SCALE GENOMIC DNA]</scope>
    <source>
        <strain evidence="2 3">FSL L7-1614</strain>
    </source>
</reference>
<evidence type="ECO:0000313" key="2">
    <source>
        <dbReference type="EMBL" id="MBC1458179.1"/>
    </source>
</evidence>
<protein>
    <submittedName>
        <fullName evidence="2">Suppressor of fused domain protein</fullName>
    </submittedName>
</protein>
<sequence>MQDNQQVAKHIFENVGGKPKVIKYKDSNETSAIDIFMSEDKPQDGVTTYATIGLSESSIGLVLGNDKELRAEFIGTCGSNFDKFPNIISSCAFNVINDNFLCRPGTVYPNVIAEYYADSEMKHILLTTPFLWENLINIETEQKVITWLSLIPISELELEYLNDNGSDALESLFEEKEIDIFDMYRESVL</sequence>
<organism evidence="2 3">
    <name type="scientific">Listeria newyorkensis</name>
    <dbReference type="NCBI Taxonomy" id="1497681"/>
    <lineage>
        <taxon>Bacteria</taxon>
        <taxon>Bacillati</taxon>
        <taxon>Bacillota</taxon>
        <taxon>Bacilli</taxon>
        <taxon>Bacillales</taxon>
        <taxon>Listeriaceae</taxon>
        <taxon>Listeria</taxon>
    </lineage>
</organism>
<evidence type="ECO:0000313" key="3">
    <source>
        <dbReference type="Proteomes" id="UP000569903"/>
    </source>
</evidence>
<evidence type="ECO:0000259" key="1">
    <source>
        <dbReference type="Pfam" id="PF05076"/>
    </source>
</evidence>
<proteinExistence type="predicted"/>
<dbReference type="AlphaFoldDB" id="A0A841YYK9"/>
<dbReference type="Proteomes" id="UP000569903">
    <property type="component" value="Unassembled WGS sequence"/>
</dbReference>
<dbReference type="RefSeq" id="WP_185389388.1">
    <property type="nucleotide sequence ID" value="NZ_JAARQN010000009.1"/>
</dbReference>
<gene>
    <name evidence="2" type="ORF">HB850_10450</name>
</gene>
<dbReference type="InterPro" id="IPR020941">
    <property type="entry name" value="SUFU-like_domain"/>
</dbReference>
<dbReference type="Pfam" id="PF05076">
    <property type="entry name" value="SUFU"/>
    <property type="match status" value="1"/>
</dbReference>
<feature type="domain" description="Suppressor of fused-like" evidence="1">
    <location>
        <begin position="30"/>
        <end position="186"/>
    </location>
</feature>
<name>A0A841YYK9_9LIST</name>
<comment type="caution">
    <text evidence="2">The sequence shown here is derived from an EMBL/GenBank/DDBJ whole genome shotgun (WGS) entry which is preliminary data.</text>
</comment>